<reference evidence="3" key="1">
    <citation type="journal article" date="2019" name="Int. J. Syst. Evol. Microbiol.">
        <title>The Global Catalogue of Microorganisms (GCM) 10K type strain sequencing project: providing services to taxonomists for standard genome sequencing and annotation.</title>
        <authorList>
            <consortium name="The Broad Institute Genomics Platform"/>
            <consortium name="The Broad Institute Genome Sequencing Center for Infectious Disease"/>
            <person name="Wu L."/>
            <person name="Ma J."/>
        </authorList>
    </citation>
    <scope>NUCLEOTIDE SEQUENCE [LARGE SCALE GENOMIC DNA]</scope>
    <source>
        <strain evidence="3">CCUG 64793</strain>
    </source>
</reference>
<keyword evidence="1" id="KW-1133">Transmembrane helix</keyword>
<dbReference type="PANTHER" id="PTHR34980:SF2">
    <property type="entry name" value="INNER MEMBRANE PROTEIN YHAH-RELATED"/>
    <property type="match status" value="1"/>
</dbReference>
<evidence type="ECO:0000313" key="3">
    <source>
        <dbReference type="Proteomes" id="UP001597131"/>
    </source>
</evidence>
<organism evidence="2 3">
    <name type="scientific">Salegentibacter chungangensis</name>
    <dbReference type="NCBI Taxonomy" id="1335724"/>
    <lineage>
        <taxon>Bacteria</taxon>
        <taxon>Pseudomonadati</taxon>
        <taxon>Bacteroidota</taxon>
        <taxon>Flavobacteriia</taxon>
        <taxon>Flavobacteriales</taxon>
        <taxon>Flavobacteriaceae</taxon>
        <taxon>Salegentibacter</taxon>
    </lineage>
</organism>
<feature type="transmembrane region" description="Helical" evidence="1">
    <location>
        <begin position="21"/>
        <end position="44"/>
    </location>
</feature>
<evidence type="ECO:0000313" key="2">
    <source>
        <dbReference type="EMBL" id="MFD1096004.1"/>
    </source>
</evidence>
<keyword evidence="1" id="KW-0472">Membrane</keyword>
<keyword evidence="1" id="KW-0812">Transmembrane</keyword>
<protein>
    <submittedName>
        <fullName evidence="2">DUF805 domain-containing protein</fullName>
    </submittedName>
</protein>
<dbReference type="EMBL" id="JBHTLI010000001">
    <property type="protein sequence ID" value="MFD1096004.1"/>
    <property type="molecule type" value="Genomic_DNA"/>
</dbReference>
<evidence type="ECO:0000256" key="1">
    <source>
        <dbReference type="SAM" id="Phobius"/>
    </source>
</evidence>
<feature type="transmembrane region" description="Helical" evidence="1">
    <location>
        <begin position="50"/>
        <end position="70"/>
    </location>
</feature>
<feature type="transmembrane region" description="Helical" evidence="1">
    <location>
        <begin position="82"/>
        <end position="102"/>
    </location>
</feature>
<accession>A0ABW3NU44</accession>
<name>A0ABW3NU44_9FLAO</name>
<dbReference type="Pfam" id="PF05656">
    <property type="entry name" value="DUF805"/>
    <property type="match status" value="1"/>
</dbReference>
<dbReference type="PANTHER" id="PTHR34980">
    <property type="entry name" value="INNER MEMBRANE PROTEIN-RELATED-RELATED"/>
    <property type="match status" value="1"/>
</dbReference>
<comment type="caution">
    <text evidence="2">The sequence shown here is derived from an EMBL/GenBank/DDBJ whole genome shotgun (WGS) entry which is preliminary data.</text>
</comment>
<dbReference type="Proteomes" id="UP001597131">
    <property type="component" value="Unassembled WGS sequence"/>
</dbReference>
<keyword evidence="3" id="KW-1185">Reference proteome</keyword>
<dbReference type="RefSeq" id="WP_380745186.1">
    <property type="nucleotide sequence ID" value="NZ_JBHTLI010000001.1"/>
</dbReference>
<dbReference type="InterPro" id="IPR008523">
    <property type="entry name" value="DUF805"/>
</dbReference>
<sequence>MKWYLHVLNNYSVFNGRARRMEYWMFIFYNFIFTLLAIAFDMIIAHYTGFFGTLFLVYTIASIIPSLAVASRRLHDTDNSGWMCLINLIPIIGGFWFLILTLTEGVAGSNKWGPDPKHKYF</sequence>
<gene>
    <name evidence="2" type="ORF">ACFQ3Q_09615</name>
</gene>
<proteinExistence type="predicted"/>